<sequence>MRIGIVLSQPPAYSETFFRSKIRGLQENGVEVHLFCQNNNNEFKLCPVVISPRVSKNPFLQLWFFIKEFVLLLPYLSTLLRYVNLERAERTGWMQVFKKIYLNAHLLKSKLDWLHFGFTTMALGSETVAKAIGAKMAVSFRGFDMVVYPVKNPGCYNVLWKHIDKVHTISNYLLNLAIKHGMPKNTPFEKITPAIDIDLFQSNSSNYSSLEKPVLVTTGRLHWIKGYQSTLEALAILKNEGTDFTYKIIGEGKEYERIAFAAYQLGLKDCVQFLGKLPHAEVKTELEKANIYLQYSIQEGFCNAVLEAQAMGKLCIVSNAEGLTENIMHGQTGWVVPKYSPYLLAERIKKVLLMADHEKSKITQNAVKRVREEFNVQKQKREFLEFYRRKI</sequence>
<protein>
    <submittedName>
        <fullName evidence="2">Glycosyltransferase family 4 protein</fullName>
    </submittedName>
</protein>
<evidence type="ECO:0000313" key="2">
    <source>
        <dbReference type="EMBL" id="MCG2430480.1"/>
    </source>
</evidence>
<keyword evidence="3" id="KW-1185">Reference proteome</keyword>
<dbReference type="Pfam" id="PF00534">
    <property type="entry name" value="Glycos_transf_1"/>
    <property type="match status" value="1"/>
</dbReference>
<dbReference type="CDD" id="cd03801">
    <property type="entry name" value="GT4_PimA-like"/>
    <property type="match status" value="1"/>
</dbReference>
<name>A0A9X1R0I3_9FLAO</name>
<comment type="caution">
    <text evidence="2">The sequence shown here is derived from an EMBL/GenBank/DDBJ whole genome shotgun (WGS) entry which is preliminary data.</text>
</comment>
<dbReference type="Gene3D" id="3.40.50.2000">
    <property type="entry name" value="Glycogen Phosphorylase B"/>
    <property type="match status" value="2"/>
</dbReference>
<dbReference type="SUPFAM" id="SSF53756">
    <property type="entry name" value="UDP-Glycosyltransferase/glycogen phosphorylase"/>
    <property type="match status" value="1"/>
</dbReference>
<evidence type="ECO:0000313" key="3">
    <source>
        <dbReference type="Proteomes" id="UP001139462"/>
    </source>
</evidence>
<reference evidence="2" key="1">
    <citation type="submission" date="2021-09" db="EMBL/GenBank/DDBJ databases">
        <title>Genome of Aequorivita sp. strain F64183.</title>
        <authorList>
            <person name="Wang Y."/>
        </authorList>
    </citation>
    <scope>NUCLEOTIDE SEQUENCE</scope>
    <source>
        <strain evidence="2">F64183</strain>
    </source>
</reference>
<accession>A0A9X1R0I3</accession>
<gene>
    <name evidence="2" type="ORF">K8344_05060</name>
</gene>
<dbReference type="PANTHER" id="PTHR12526">
    <property type="entry name" value="GLYCOSYLTRANSFERASE"/>
    <property type="match status" value="1"/>
</dbReference>
<dbReference type="RefSeq" id="WP_237607278.1">
    <property type="nucleotide sequence ID" value="NZ_JAIRBB010000002.1"/>
</dbReference>
<dbReference type="PANTHER" id="PTHR12526:SF630">
    <property type="entry name" value="GLYCOSYLTRANSFERASE"/>
    <property type="match status" value="1"/>
</dbReference>
<organism evidence="2 3">
    <name type="scientific">Aequorivita xiaoshiensis</name>
    <dbReference type="NCBI Taxonomy" id="2874476"/>
    <lineage>
        <taxon>Bacteria</taxon>
        <taxon>Pseudomonadati</taxon>
        <taxon>Bacteroidota</taxon>
        <taxon>Flavobacteriia</taxon>
        <taxon>Flavobacteriales</taxon>
        <taxon>Flavobacteriaceae</taxon>
        <taxon>Aequorivita</taxon>
    </lineage>
</organism>
<feature type="domain" description="Glycosyl transferase family 1" evidence="1">
    <location>
        <begin position="210"/>
        <end position="366"/>
    </location>
</feature>
<dbReference type="InterPro" id="IPR001296">
    <property type="entry name" value="Glyco_trans_1"/>
</dbReference>
<proteinExistence type="predicted"/>
<dbReference type="EMBL" id="JAIRBB010000002">
    <property type="protein sequence ID" value="MCG2430480.1"/>
    <property type="molecule type" value="Genomic_DNA"/>
</dbReference>
<dbReference type="AlphaFoldDB" id="A0A9X1R0I3"/>
<evidence type="ECO:0000259" key="1">
    <source>
        <dbReference type="Pfam" id="PF00534"/>
    </source>
</evidence>
<dbReference type="Proteomes" id="UP001139462">
    <property type="component" value="Unassembled WGS sequence"/>
</dbReference>
<dbReference type="GO" id="GO:0016757">
    <property type="term" value="F:glycosyltransferase activity"/>
    <property type="evidence" value="ECO:0007669"/>
    <property type="project" value="InterPro"/>
</dbReference>